<comment type="caution">
    <text evidence="1">The sequence shown here is derived from an EMBL/GenBank/DDBJ whole genome shotgun (WGS) entry which is preliminary data.</text>
</comment>
<name>X0WPL8_9ZZZZ</name>
<proteinExistence type="predicted"/>
<protein>
    <submittedName>
        <fullName evidence="1">Uncharacterized protein</fullName>
    </submittedName>
</protein>
<sequence>RHGPATSWPHLRTSTVPKAEGPVWLIFPYDEMTVEERKRYTAWSIWAL</sequence>
<accession>X0WPL8</accession>
<dbReference type="AlphaFoldDB" id="X0WPL8"/>
<evidence type="ECO:0000313" key="1">
    <source>
        <dbReference type="EMBL" id="GAG25167.1"/>
    </source>
</evidence>
<feature type="non-terminal residue" evidence="1">
    <location>
        <position position="1"/>
    </location>
</feature>
<gene>
    <name evidence="1" type="ORF">S01H1_47898</name>
</gene>
<organism evidence="1">
    <name type="scientific">marine sediment metagenome</name>
    <dbReference type="NCBI Taxonomy" id="412755"/>
    <lineage>
        <taxon>unclassified sequences</taxon>
        <taxon>metagenomes</taxon>
        <taxon>ecological metagenomes</taxon>
    </lineage>
</organism>
<reference evidence="1" key="1">
    <citation type="journal article" date="2014" name="Front. Microbiol.">
        <title>High frequency of phylogenetically diverse reductive dehalogenase-homologous genes in deep subseafloor sedimentary metagenomes.</title>
        <authorList>
            <person name="Kawai M."/>
            <person name="Futagami T."/>
            <person name="Toyoda A."/>
            <person name="Takaki Y."/>
            <person name="Nishi S."/>
            <person name="Hori S."/>
            <person name="Arai W."/>
            <person name="Tsubouchi T."/>
            <person name="Morono Y."/>
            <person name="Uchiyama I."/>
            <person name="Ito T."/>
            <person name="Fujiyama A."/>
            <person name="Inagaki F."/>
            <person name="Takami H."/>
        </authorList>
    </citation>
    <scope>NUCLEOTIDE SEQUENCE</scope>
    <source>
        <strain evidence="1">Expedition CK06-06</strain>
    </source>
</reference>
<dbReference type="EMBL" id="BARS01030727">
    <property type="protein sequence ID" value="GAG25167.1"/>
    <property type="molecule type" value="Genomic_DNA"/>
</dbReference>